<dbReference type="Proteomes" id="UP000041254">
    <property type="component" value="Unassembled WGS sequence"/>
</dbReference>
<proteinExistence type="predicted"/>
<evidence type="ECO:0000256" key="1">
    <source>
        <dbReference type="SAM" id="Phobius"/>
    </source>
</evidence>
<feature type="transmembrane region" description="Helical" evidence="1">
    <location>
        <begin position="25"/>
        <end position="46"/>
    </location>
</feature>
<dbReference type="VEuPathDB" id="CryptoDB:Vbra_12382"/>
<dbReference type="EMBL" id="CDMY01000259">
    <property type="protein sequence ID" value="CEL97935.1"/>
    <property type="molecule type" value="Genomic_DNA"/>
</dbReference>
<name>A0A0G4EKG4_VITBC</name>
<organism evidence="2 3">
    <name type="scientific">Vitrella brassicaformis (strain CCMP3155)</name>
    <dbReference type="NCBI Taxonomy" id="1169540"/>
    <lineage>
        <taxon>Eukaryota</taxon>
        <taxon>Sar</taxon>
        <taxon>Alveolata</taxon>
        <taxon>Colpodellida</taxon>
        <taxon>Vitrellaceae</taxon>
        <taxon>Vitrella</taxon>
    </lineage>
</organism>
<keyword evidence="1" id="KW-0472">Membrane</keyword>
<dbReference type="OrthoDB" id="196021at2759"/>
<evidence type="ECO:0000313" key="3">
    <source>
        <dbReference type="Proteomes" id="UP000041254"/>
    </source>
</evidence>
<dbReference type="AlphaFoldDB" id="A0A0G4EKG4"/>
<feature type="transmembrane region" description="Helical" evidence="1">
    <location>
        <begin position="176"/>
        <end position="197"/>
    </location>
</feature>
<keyword evidence="3" id="KW-1185">Reference proteome</keyword>
<accession>A0A0G4EKG4</accession>
<dbReference type="InParanoid" id="A0A0G4EKG4"/>
<protein>
    <submittedName>
        <fullName evidence="2">Uncharacterized protein</fullName>
    </submittedName>
</protein>
<feature type="transmembrane region" description="Helical" evidence="1">
    <location>
        <begin position="67"/>
        <end position="90"/>
    </location>
</feature>
<feature type="transmembrane region" description="Helical" evidence="1">
    <location>
        <begin position="129"/>
        <end position="147"/>
    </location>
</feature>
<keyword evidence="1" id="KW-1133">Transmembrane helix</keyword>
<keyword evidence="1" id="KW-0812">Transmembrane</keyword>
<sequence>MFQPDVTPDAIPPRNYPPHLTTKKAALYVLIASTLQILFVTAEELLQRRLLGWAALPPSVTDDAVRLAVRFLLWDALAIVGYATVSIVTLERGHLRSRYGSYAELLKLQASLPLIYICTAPSETLSASGVSWSVYLCGFFVGLLFTYSDNQPFLQRVGCKVPVPALWSTLTRKEGVFVAGGLGVSLAAALQLCGELWRQQMLTRLVTNLGLLLSAFGAYYLHKARGKRWRFSEIGVHFHHYINGGLLPLLFTAFRGRLAEALQGVFFGVYVEGIAVWGMDPILF</sequence>
<evidence type="ECO:0000313" key="2">
    <source>
        <dbReference type="EMBL" id="CEL97935.1"/>
    </source>
</evidence>
<gene>
    <name evidence="2" type="ORF">Vbra_12382</name>
</gene>
<reference evidence="2 3" key="1">
    <citation type="submission" date="2014-11" db="EMBL/GenBank/DDBJ databases">
        <authorList>
            <person name="Zhu J."/>
            <person name="Qi W."/>
            <person name="Song R."/>
        </authorList>
    </citation>
    <scope>NUCLEOTIDE SEQUENCE [LARGE SCALE GENOMIC DNA]</scope>
</reference>
<feature type="transmembrane region" description="Helical" evidence="1">
    <location>
        <begin position="203"/>
        <end position="221"/>
    </location>
</feature>